<accession>L7LA31</accession>
<reference evidence="1 2" key="1">
    <citation type="submission" date="2012-12" db="EMBL/GenBank/DDBJ databases">
        <title>Whole genome shotgun sequence of Gordonia hirsuta NBRC 16056.</title>
        <authorList>
            <person name="Isaki-Nakamura S."/>
            <person name="Hosoyama A."/>
            <person name="Tsuchikane K."/>
            <person name="Katsumata H."/>
            <person name="Baba S."/>
            <person name="Yamazaki S."/>
            <person name="Fujita N."/>
        </authorList>
    </citation>
    <scope>NUCLEOTIDE SEQUENCE [LARGE SCALE GENOMIC DNA]</scope>
    <source>
        <strain evidence="1 2">NBRC 16056</strain>
    </source>
</reference>
<evidence type="ECO:0000313" key="2">
    <source>
        <dbReference type="Proteomes" id="UP000053405"/>
    </source>
</evidence>
<dbReference type="Proteomes" id="UP000053405">
    <property type="component" value="Unassembled WGS sequence"/>
</dbReference>
<protein>
    <submittedName>
        <fullName evidence="1">Uncharacterized protein</fullName>
    </submittedName>
</protein>
<dbReference type="STRING" id="1121927.GOHSU_28_00250"/>
<organism evidence="1 2">
    <name type="scientific">Gordonia hirsuta DSM 44140 = NBRC 16056</name>
    <dbReference type="NCBI Taxonomy" id="1121927"/>
    <lineage>
        <taxon>Bacteria</taxon>
        <taxon>Bacillati</taxon>
        <taxon>Actinomycetota</taxon>
        <taxon>Actinomycetes</taxon>
        <taxon>Mycobacteriales</taxon>
        <taxon>Gordoniaceae</taxon>
        <taxon>Gordonia</taxon>
    </lineage>
</organism>
<name>L7LA31_9ACTN</name>
<keyword evidence="2" id="KW-1185">Reference proteome</keyword>
<sequence>MPAARWIPDCFLINPLASATAAAISASTKVIQPSLPSSVPLTLRTPSDAQVIFAAMMVTKLTPSMIQAMTATAGLSGTTGAGA</sequence>
<proteinExistence type="predicted"/>
<gene>
    <name evidence="1" type="ORF">GOHSU_28_00250</name>
</gene>
<comment type="caution">
    <text evidence="1">The sequence shown here is derived from an EMBL/GenBank/DDBJ whole genome shotgun (WGS) entry which is preliminary data.</text>
</comment>
<dbReference type="EMBL" id="BANT01000028">
    <property type="protein sequence ID" value="GAC57970.1"/>
    <property type="molecule type" value="Genomic_DNA"/>
</dbReference>
<evidence type="ECO:0000313" key="1">
    <source>
        <dbReference type="EMBL" id="GAC57970.1"/>
    </source>
</evidence>
<dbReference type="AlphaFoldDB" id="L7LA31"/>